<organism evidence="1">
    <name type="scientific">Magallana gigas</name>
    <name type="common">Pacific oyster</name>
    <name type="synonym">Crassostrea gigas</name>
    <dbReference type="NCBI Taxonomy" id="29159"/>
    <lineage>
        <taxon>Eukaryota</taxon>
        <taxon>Metazoa</taxon>
        <taxon>Spiralia</taxon>
        <taxon>Lophotrochozoa</taxon>
        <taxon>Mollusca</taxon>
        <taxon>Bivalvia</taxon>
        <taxon>Autobranchia</taxon>
        <taxon>Pteriomorphia</taxon>
        <taxon>Ostreida</taxon>
        <taxon>Ostreoidea</taxon>
        <taxon>Ostreidae</taxon>
        <taxon>Magallana</taxon>
    </lineage>
</organism>
<sequence>MACPKKASPYIDVTSKITRNRVSASAITIPSSAEVVRQVNTDAIVPNSSQSSNDAVDSDSAVEFDQKLWQL</sequence>
<reference evidence="1" key="1">
    <citation type="journal article" date="2012" name="Nature">
        <title>The oyster genome reveals stress adaptation and complexity of shell formation.</title>
        <authorList>
            <person name="Zhang G."/>
            <person name="Fang X."/>
            <person name="Guo X."/>
            <person name="Li L."/>
            <person name="Luo R."/>
            <person name="Xu F."/>
            <person name="Yang P."/>
            <person name="Zhang L."/>
            <person name="Wang X."/>
            <person name="Qi H."/>
            <person name="Xiong Z."/>
            <person name="Que H."/>
            <person name="Xie Y."/>
            <person name="Holland P.W."/>
            <person name="Paps J."/>
            <person name="Zhu Y."/>
            <person name="Wu F."/>
            <person name="Chen Y."/>
            <person name="Wang J."/>
            <person name="Peng C."/>
            <person name="Meng J."/>
            <person name="Yang L."/>
            <person name="Liu J."/>
            <person name="Wen B."/>
            <person name="Zhang N."/>
            <person name="Huang Z."/>
            <person name="Zhu Q."/>
            <person name="Feng Y."/>
            <person name="Mount A."/>
            <person name="Hedgecock D."/>
            <person name="Xu Z."/>
            <person name="Liu Y."/>
            <person name="Domazet-Loso T."/>
            <person name="Du Y."/>
            <person name="Sun X."/>
            <person name="Zhang S."/>
            <person name="Liu B."/>
            <person name="Cheng P."/>
            <person name="Jiang X."/>
            <person name="Li J."/>
            <person name="Fan D."/>
            <person name="Wang W."/>
            <person name="Fu W."/>
            <person name="Wang T."/>
            <person name="Wang B."/>
            <person name="Zhang J."/>
            <person name="Peng Z."/>
            <person name="Li Y."/>
            <person name="Li N."/>
            <person name="Wang J."/>
            <person name="Chen M."/>
            <person name="He Y."/>
            <person name="Tan F."/>
            <person name="Song X."/>
            <person name="Zheng Q."/>
            <person name="Huang R."/>
            <person name="Yang H."/>
            <person name="Du X."/>
            <person name="Chen L."/>
            <person name="Yang M."/>
            <person name="Gaffney P.M."/>
            <person name="Wang S."/>
            <person name="Luo L."/>
            <person name="She Z."/>
            <person name="Ming Y."/>
            <person name="Huang W."/>
            <person name="Zhang S."/>
            <person name="Huang B."/>
            <person name="Zhang Y."/>
            <person name="Qu T."/>
            <person name="Ni P."/>
            <person name="Miao G."/>
            <person name="Wang J."/>
            <person name="Wang Q."/>
            <person name="Steinberg C.E."/>
            <person name="Wang H."/>
            <person name="Li N."/>
            <person name="Qian L."/>
            <person name="Zhang G."/>
            <person name="Li Y."/>
            <person name="Yang H."/>
            <person name="Liu X."/>
            <person name="Wang J."/>
            <person name="Yin Y."/>
            <person name="Wang J."/>
        </authorList>
    </citation>
    <scope>NUCLEOTIDE SEQUENCE [LARGE SCALE GENOMIC DNA]</scope>
    <source>
        <strain evidence="1">05x7-T-G4-1.051#20</strain>
    </source>
</reference>
<dbReference type="AlphaFoldDB" id="K1Q6Z3"/>
<dbReference type="EMBL" id="JH823166">
    <property type="protein sequence ID" value="EKC17251.1"/>
    <property type="molecule type" value="Genomic_DNA"/>
</dbReference>
<dbReference type="InParanoid" id="K1Q6Z3"/>
<protein>
    <submittedName>
        <fullName evidence="1">Uncharacterized protein</fullName>
    </submittedName>
</protein>
<name>K1Q6Z3_MAGGI</name>
<evidence type="ECO:0000313" key="1">
    <source>
        <dbReference type="EMBL" id="EKC17251.1"/>
    </source>
</evidence>
<accession>K1Q6Z3</accession>
<gene>
    <name evidence="1" type="ORF">CGI_10001423</name>
</gene>
<dbReference type="HOGENOM" id="CLU_2742496_0_0_1"/>
<proteinExistence type="predicted"/>